<sequence>MAALLSVVLATGAGVQAEEAPATSVAAQAGATPAGDVQAEQGSMQAADRALQWPRTFDAPDGMRIQLYQPQIDTWNGDQIGGRMATAIGRPDGNPTYGVIQFSARADVNKPAGLVYVDQIRIQKIDVPTEPKDAAEVRSVVESHVPRSLTARLEALQTSYAVSQKLASLPSVPVKNPPPEIVFRSVPTILVLVDGKPALYNVEGANGWQRVANTRALMLADSAGYFYLNVTGHWFQSSAPTGPWQVLESPSQELLSAASAATRKEKADPMLPGNGKPSTVIPQVLVETRPAELIITSGAPEFAPVQGTSLLSMTNADHAVFMNPSNNHYYVLISGRWFSASQLGGPWAYVPSRQLPRDFARIDPHDPSAGVLASVPGTPQAKEAVIAATIPQTATVARDKATLNVAYLNGPPDFAYIPGTQVQFAANSQTPVFRVDGSYYALSNAIWFTASSPTGPWRVADHVAPALYTIPVSSPFHYVTYVRVYTATPTSVVFGYTPGYMGVMVAPDGTVVYGTGYAYPAYVAGPVYVGYPATYGYNAAFDTAVGFAFGFAVGSTWGAPAPYWGPYWGASYWRGVNVNSVDVYGHWGGTGVVTHSVGWNNWNGTSWSSTHAEGYNPVTGRSFEGTRGSAYNWQTGNYASGYRGHYNDPVNGTAGAARGGVVGNAADGTATAGEQRIHTNDNTGRTIATSRTATAQAGKGITSYDNKGVVHDSHTGNTVGWNDGNVYGDHDGNVYRHTDQGWQQHSTSGWQAMSASNTSAADRTYLNQQQQARTMADNYTRGRYDDGAMQDRGWGNRGFNGSGWGGGDRFGGGGERFGGFGRFRR</sequence>
<feature type="region of interest" description="Disordered" evidence="1">
    <location>
        <begin position="666"/>
        <end position="694"/>
    </location>
</feature>
<dbReference type="AlphaFoldDB" id="A0A193GM40"/>
<reference evidence="2 3" key="1">
    <citation type="submission" date="2016-06" db="EMBL/GenBank/DDBJ databases">
        <title>Complete genome sequences of Bordetella bronchialis and Bordetella flabilis.</title>
        <authorList>
            <person name="LiPuma J.J."/>
            <person name="Spilker T."/>
        </authorList>
    </citation>
    <scope>NUCLEOTIDE SEQUENCE [LARGE SCALE GENOMIC DNA]</scope>
    <source>
        <strain evidence="2 3">AU10664</strain>
    </source>
</reference>
<dbReference type="STRING" id="463014.BAU07_13400"/>
<evidence type="ECO:0000256" key="1">
    <source>
        <dbReference type="SAM" id="MobiDB-lite"/>
    </source>
</evidence>
<gene>
    <name evidence="2" type="ORF">BAU07_13400</name>
</gene>
<accession>A0A193GM40</accession>
<organism evidence="2 3">
    <name type="scientific">Bordetella flabilis</name>
    <dbReference type="NCBI Taxonomy" id="463014"/>
    <lineage>
        <taxon>Bacteria</taxon>
        <taxon>Pseudomonadati</taxon>
        <taxon>Pseudomonadota</taxon>
        <taxon>Betaproteobacteria</taxon>
        <taxon>Burkholderiales</taxon>
        <taxon>Alcaligenaceae</taxon>
        <taxon>Bordetella</taxon>
    </lineage>
</organism>
<keyword evidence="3" id="KW-1185">Reference proteome</keyword>
<evidence type="ECO:0000313" key="3">
    <source>
        <dbReference type="Proteomes" id="UP000091926"/>
    </source>
</evidence>
<protein>
    <submittedName>
        <fullName evidence="2">Carbohydrate-binding family V/XII</fullName>
    </submittedName>
</protein>
<name>A0A193GM40_9BORD</name>
<evidence type="ECO:0000313" key="2">
    <source>
        <dbReference type="EMBL" id="ANN80481.1"/>
    </source>
</evidence>
<feature type="region of interest" description="Disordered" evidence="1">
    <location>
        <begin position="805"/>
        <end position="825"/>
    </location>
</feature>
<dbReference type="EMBL" id="CP016172">
    <property type="protein sequence ID" value="ANN80481.1"/>
    <property type="molecule type" value="Genomic_DNA"/>
</dbReference>
<proteinExistence type="predicted"/>
<dbReference type="KEGG" id="bfz:BAU07_13400"/>
<feature type="compositionally biased region" description="Polar residues" evidence="1">
    <location>
        <begin position="680"/>
        <end position="694"/>
    </location>
</feature>
<dbReference type="Proteomes" id="UP000091926">
    <property type="component" value="Chromosome"/>
</dbReference>